<name>A0ABU2NEF7_9PSEU</name>
<evidence type="ECO:0000313" key="3">
    <source>
        <dbReference type="Proteomes" id="UP001183202"/>
    </source>
</evidence>
<accession>A0ABU2NEF7</accession>
<evidence type="ECO:0000256" key="1">
    <source>
        <dbReference type="SAM" id="Phobius"/>
    </source>
</evidence>
<keyword evidence="1" id="KW-1133">Transmembrane helix</keyword>
<feature type="transmembrane region" description="Helical" evidence="1">
    <location>
        <begin position="167"/>
        <end position="187"/>
    </location>
</feature>
<dbReference type="EMBL" id="JAVREJ010000018">
    <property type="protein sequence ID" value="MDT0352331.1"/>
    <property type="molecule type" value="Genomic_DNA"/>
</dbReference>
<evidence type="ECO:0000313" key="2">
    <source>
        <dbReference type="EMBL" id="MDT0352331.1"/>
    </source>
</evidence>
<feature type="transmembrane region" description="Helical" evidence="1">
    <location>
        <begin position="43"/>
        <end position="60"/>
    </location>
</feature>
<feature type="transmembrane region" description="Helical" evidence="1">
    <location>
        <begin position="20"/>
        <end position="36"/>
    </location>
</feature>
<reference evidence="3" key="1">
    <citation type="submission" date="2023-07" db="EMBL/GenBank/DDBJ databases">
        <title>30 novel species of actinomycetes from the DSMZ collection.</title>
        <authorList>
            <person name="Nouioui I."/>
        </authorList>
    </citation>
    <scope>NUCLEOTIDE SEQUENCE [LARGE SCALE GENOMIC DNA]</scope>
    <source>
        <strain evidence="3">DSM 45834</strain>
    </source>
</reference>
<dbReference type="Proteomes" id="UP001183202">
    <property type="component" value="Unassembled WGS sequence"/>
</dbReference>
<keyword evidence="3" id="KW-1185">Reference proteome</keyword>
<comment type="caution">
    <text evidence="2">The sequence shown here is derived from an EMBL/GenBank/DDBJ whole genome shotgun (WGS) entry which is preliminary data.</text>
</comment>
<protein>
    <submittedName>
        <fullName evidence="2">Uncharacterized protein</fullName>
    </submittedName>
</protein>
<organism evidence="2 3">
    <name type="scientific">Pseudonocardia charpentierae</name>
    <dbReference type="NCBI Taxonomy" id="3075545"/>
    <lineage>
        <taxon>Bacteria</taxon>
        <taxon>Bacillati</taxon>
        <taxon>Actinomycetota</taxon>
        <taxon>Actinomycetes</taxon>
        <taxon>Pseudonocardiales</taxon>
        <taxon>Pseudonocardiaceae</taxon>
        <taxon>Pseudonocardia</taxon>
    </lineage>
</organism>
<dbReference type="RefSeq" id="WP_311558838.1">
    <property type="nucleotide sequence ID" value="NZ_JAVREJ010000018.1"/>
</dbReference>
<feature type="transmembrane region" description="Helical" evidence="1">
    <location>
        <begin position="88"/>
        <end position="108"/>
    </location>
</feature>
<sequence length="188" mass="19201">MTAHTTSPRPSLRLAALTHRWPSVVGFVAAVGIFLAGADRVSVALVVAIAATCYVAAAAFSLPSMAWAWIPLSFVAVFAGALVELDPLVATAVAAAVLVVVGLLRGAARPALTLEVAGLLIYGAIAVSALLLAPTAGLVLVALTLVAHGVWDLWHLRRHRDLVSPSLAEACVALDVPLGLAVLVAVLV</sequence>
<proteinExistence type="predicted"/>
<gene>
    <name evidence="2" type="ORF">RM445_22655</name>
</gene>
<keyword evidence="1" id="KW-0472">Membrane</keyword>
<keyword evidence="1" id="KW-0812">Transmembrane</keyword>
<feature type="transmembrane region" description="Helical" evidence="1">
    <location>
        <begin position="120"/>
        <end position="146"/>
    </location>
</feature>